<protein>
    <recommendedName>
        <fullName evidence="3">Carboxymuconolactone decarboxylase family protein</fullName>
    </recommendedName>
</protein>
<dbReference type="InterPro" id="IPR029061">
    <property type="entry name" value="THDP-binding"/>
</dbReference>
<sequence>MGTDFFQEVNLDRLFDDVAVYNQRAMSAEQLPVIANQALRMAMTHRGGCPSEYSR</sequence>
<organism evidence="1 2">
    <name type="scientific">Kroppenstedtia guangzhouensis</name>
    <dbReference type="NCBI Taxonomy" id="1274356"/>
    <lineage>
        <taxon>Bacteria</taxon>
        <taxon>Bacillati</taxon>
        <taxon>Bacillota</taxon>
        <taxon>Bacilli</taxon>
        <taxon>Bacillales</taxon>
        <taxon>Thermoactinomycetaceae</taxon>
        <taxon>Kroppenstedtia</taxon>
    </lineage>
</organism>
<name>A0ABQ1H1X0_9BACL</name>
<dbReference type="EMBL" id="BMEX01000016">
    <property type="protein sequence ID" value="GGA54708.1"/>
    <property type="molecule type" value="Genomic_DNA"/>
</dbReference>
<dbReference type="PANTHER" id="PTHR42981:SF2">
    <property type="entry name" value="PYRUVATE DEHYDROGENASE [UBIQUINONE]"/>
    <property type="match status" value="1"/>
</dbReference>
<evidence type="ECO:0000313" key="2">
    <source>
        <dbReference type="Proteomes" id="UP000617979"/>
    </source>
</evidence>
<dbReference type="Gene3D" id="3.40.50.970">
    <property type="match status" value="1"/>
</dbReference>
<proteinExistence type="predicted"/>
<evidence type="ECO:0008006" key="3">
    <source>
        <dbReference type="Google" id="ProtNLM"/>
    </source>
</evidence>
<dbReference type="Proteomes" id="UP000617979">
    <property type="component" value="Unassembled WGS sequence"/>
</dbReference>
<keyword evidence="2" id="KW-1185">Reference proteome</keyword>
<dbReference type="InterPro" id="IPR047211">
    <property type="entry name" value="POXB-like"/>
</dbReference>
<accession>A0ABQ1H1X0</accession>
<dbReference type="SUPFAM" id="SSF52518">
    <property type="entry name" value="Thiamin diphosphate-binding fold (THDP-binding)"/>
    <property type="match status" value="1"/>
</dbReference>
<evidence type="ECO:0000313" key="1">
    <source>
        <dbReference type="EMBL" id="GGA54708.1"/>
    </source>
</evidence>
<reference evidence="2" key="1">
    <citation type="journal article" date="2019" name="Int. J. Syst. Evol. Microbiol.">
        <title>The Global Catalogue of Microorganisms (GCM) 10K type strain sequencing project: providing services to taxonomists for standard genome sequencing and annotation.</title>
        <authorList>
            <consortium name="The Broad Institute Genomics Platform"/>
            <consortium name="The Broad Institute Genome Sequencing Center for Infectious Disease"/>
            <person name="Wu L."/>
            <person name="Ma J."/>
        </authorList>
    </citation>
    <scope>NUCLEOTIDE SEQUENCE [LARGE SCALE GENOMIC DNA]</scope>
    <source>
        <strain evidence="2">CGMCC 1.12404</strain>
    </source>
</reference>
<gene>
    <name evidence="1" type="ORF">GCM10007416_29890</name>
</gene>
<dbReference type="PANTHER" id="PTHR42981">
    <property type="entry name" value="PYRUVATE DEHYDROGENASE [UBIQUINONE]"/>
    <property type="match status" value="1"/>
</dbReference>
<comment type="caution">
    <text evidence="1">The sequence shown here is derived from an EMBL/GenBank/DDBJ whole genome shotgun (WGS) entry which is preliminary data.</text>
</comment>